<dbReference type="GO" id="GO:0008305">
    <property type="term" value="C:integrin complex"/>
    <property type="evidence" value="ECO:0007669"/>
    <property type="project" value="InterPro"/>
</dbReference>
<feature type="repeat" description="FG-GAP" evidence="12">
    <location>
        <begin position="30"/>
        <end position="99"/>
    </location>
</feature>
<dbReference type="InterPro" id="IPR013649">
    <property type="entry name" value="Integrin_alpha_Ig-like_1"/>
</dbReference>
<evidence type="ECO:0000256" key="9">
    <source>
        <dbReference type="ARBA" id="ARBA00023136"/>
    </source>
</evidence>
<keyword evidence="7 13" id="KW-1133">Transmembrane helix</keyword>
<evidence type="ECO:0000256" key="8">
    <source>
        <dbReference type="ARBA" id="ARBA00023037"/>
    </source>
</evidence>
<dbReference type="Pfam" id="PF08441">
    <property type="entry name" value="Integrin_A_Ig_1"/>
    <property type="match status" value="1"/>
</dbReference>
<proteinExistence type="inferred from homology"/>
<evidence type="ECO:0000259" key="16">
    <source>
        <dbReference type="Pfam" id="PF20805"/>
    </source>
</evidence>
<evidence type="ECO:0000256" key="10">
    <source>
        <dbReference type="ARBA" id="ARBA00023170"/>
    </source>
</evidence>
<feature type="repeat" description="FG-GAP" evidence="12">
    <location>
        <begin position="414"/>
        <end position="477"/>
    </location>
</feature>
<keyword evidence="19" id="KW-1185">Reference proteome</keyword>
<keyword evidence="10 13" id="KW-0675">Receptor</keyword>
<feature type="domain" description="Integrin alpha second immunoglobulin-like" evidence="16">
    <location>
        <begin position="631"/>
        <end position="776"/>
    </location>
</feature>
<dbReference type="InterPro" id="IPR048286">
    <property type="entry name" value="Integrin_alpha_Ig-like_3"/>
</dbReference>
<dbReference type="Gene3D" id="1.20.5.930">
    <property type="entry name" value="Bicelle-embedded integrin alpha(iib) transmembrane segment"/>
    <property type="match status" value="1"/>
</dbReference>
<feature type="chain" id="PRO_5041682903" evidence="13">
    <location>
        <begin position="26"/>
        <end position="1147"/>
    </location>
</feature>
<dbReference type="InterPro" id="IPR013517">
    <property type="entry name" value="FG-GAP"/>
</dbReference>
<feature type="signal peptide" evidence="13">
    <location>
        <begin position="1"/>
        <end position="25"/>
    </location>
</feature>
<evidence type="ECO:0000256" key="2">
    <source>
        <dbReference type="ARBA" id="ARBA00008054"/>
    </source>
</evidence>
<evidence type="ECO:0000313" key="18">
    <source>
        <dbReference type="EMBL" id="CAH1238501.1"/>
    </source>
</evidence>
<dbReference type="InterPro" id="IPR000413">
    <property type="entry name" value="Integrin_alpha"/>
</dbReference>
<dbReference type="Proteomes" id="UP000838412">
    <property type="component" value="Chromosome 10"/>
</dbReference>
<comment type="similarity">
    <text evidence="2 13">Belongs to the integrin alpha chain family.</text>
</comment>
<dbReference type="InterPro" id="IPR013519">
    <property type="entry name" value="Int_alpha_beta-p"/>
</dbReference>
<evidence type="ECO:0000256" key="1">
    <source>
        <dbReference type="ARBA" id="ARBA00004479"/>
    </source>
</evidence>
<dbReference type="PRINTS" id="PR01185">
    <property type="entry name" value="INTEGRINA"/>
</dbReference>
<feature type="repeat" description="FG-GAP" evidence="12">
    <location>
        <begin position="354"/>
        <end position="409"/>
    </location>
</feature>
<dbReference type="Gene3D" id="2.60.40.1510">
    <property type="entry name" value="ntegrin, alpha v. Chain A, domain 3"/>
    <property type="match status" value="1"/>
</dbReference>
<dbReference type="GO" id="GO:0007229">
    <property type="term" value="P:integrin-mediated signaling pathway"/>
    <property type="evidence" value="ECO:0007669"/>
    <property type="project" value="UniProtKB-KW"/>
</dbReference>
<keyword evidence="9 13" id="KW-0472">Membrane</keyword>
<comment type="subcellular location">
    <subcellularLocation>
        <location evidence="1 13">Membrane</location>
        <topology evidence="1 13">Single-pass type I membrane protein</topology>
    </subcellularLocation>
</comment>
<feature type="domain" description="Integrin alpha third immunoglobulin-like" evidence="17">
    <location>
        <begin position="782"/>
        <end position="1058"/>
    </location>
</feature>
<dbReference type="Gene3D" id="2.60.40.1460">
    <property type="entry name" value="Integrin domains. Chain A, domain 2"/>
    <property type="match status" value="1"/>
</dbReference>
<evidence type="ECO:0000256" key="11">
    <source>
        <dbReference type="ARBA" id="ARBA00023180"/>
    </source>
</evidence>
<feature type="compositionally biased region" description="Basic and acidic residues" evidence="14">
    <location>
        <begin position="913"/>
        <end position="923"/>
    </location>
</feature>
<accession>A0A8J9YN73</accession>
<dbReference type="Gene3D" id="2.60.40.1530">
    <property type="entry name" value="ntegrin, alpha v. Chain A, domain 4"/>
    <property type="match status" value="1"/>
</dbReference>
<keyword evidence="11" id="KW-0325">Glycoprotein</keyword>
<dbReference type="PROSITE" id="PS51470">
    <property type="entry name" value="FG_GAP"/>
    <property type="match status" value="5"/>
</dbReference>
<dbReference type="GO" id="GO:0007160">
    <property type="term" value="P:cell-matrix adhesion"/>
    <property type="evidence" value="ECO:0007669"/>
    <property type="project" value="TreeGrafter"/>
</dbReference>
<organism evidence="18 19">
    <name type="scientific">Branchiostoma lanceolatum</name>
    <name type="common">Common lancelet</name>
    <name type="synonym">Amphioxus lanceolatum</name>
    <dbReference type="NCBI Taxonomy" id="7740"/>
    <lineage>
        <taxon>Eukaryota</taxon>
        <taxon>Metazoa</taxon>
        <taxon>Chordata</taxon>
        <taxon>Cephalochordata</taxon>
        <taxon>Leptocardii</taxon>
        <taxon>Amphioxiformes</taxon>
        <taxon>Branchiostomatidae</taxon>
        <taxon>Branchiostoma</taxon>
    </lineage>
</organism>
<feature type="domain" description="Integrin alpha first immunoglubulin-like" evidence="15">
    <location>
        <begin position="463"/>
        <end position="629"/>
    </location>
</feature>
<dbReference type="Gene3D" id="2.130.10.130">
    <property type="entry name" value="Integrin alpha, N-terminal"/>
    <property type="match status" value="1"/>
</dbReference>
<evidence type="ECO:0000256" key="6">
    <source>
        <dbReference type="ARBA" id="ARBA00022889"/>
    </source>
</evidence>
<dbReference type="SUPFAM" id="SSF69179">
    <property type="entry name" value="Integrin domains"/>
    <property type="match status" value="3"/>
</dbReference>
<evidence type="ECO:0000256" key="13">
    <source>
        <dbReference type="RuleBase" id="RU003762"/>
    </source>
</evidence>
<feature type="region of interest" description="Disordered" evidence="14">
    <location>
        <begin position="913"/>
        <end position="943"/>
    </location>
</feature>
<evidence type="ECO:0000259" key="17">
    <source>
        <dbReference type="Pfam" id="PF20806"/>
    </source>
</evidence>
<dbReference type="PANTHER" id="PTHR23220:SF122">
    <property type="entry name" value="INTEGRIN ALPHA-PS1"/>
    <property type="match status" value="1"/>
</dbReference>
<dbReference type="InterPro" id="IPR018184">
    <property type="entry name" value="Integrin_alpha_C_CS"/>
</dbReference>
<name>A0A8J9YN73_BRALA</name>
<dbReference type="EMBL" id="OV696695">
    <property type="protein sequence ID" value="CAH1238501.1"/>
    <property type="molecule type" value="Genomic_DNA"/>
</dbReference>
<evidence type="ECO:0000313" key="19">
    <source>
        <dbReference type="Proteomes" id="UP000838412"/>
    </source>
</evidence>
<dbReference type="SUPFAM" id="SSF69318">
    <property type="entry name" value="Integrin alpha N-terminal domain"/>
    <property type="match status" value="1"/>
</dbReference>
<dbReference type="InterPro" id="IPR028994">
    <property type="entry name" value="Integrin_alpha_N"/>
</dbReference>
<reference evidence="18" key="1">
    <citation type="submission" date="2022-01" db="EMBL/GenBank/DDBJ databases">
        <authorList>
            <person name="Braso-Vives M."/>
        </authorList>
    </citation>
    <scope>NUCLEOTIDE SEQUENCE</scope>
</reference>
<dbReference type="Pfam" id="PF20805">
    <property type="entry name" value="Integrin_A_Ig_2"/>
    <property type="match status" value="1"/>
</dbReference>
<keyword evidence="4 13" id="KW-0732">Signal</keyword>
<dbReference type="GO" id="GO:0005178">
    <property type="term" value="F:integrin binding"/>
    <property type="evidence" value="ECO:0007669"/>
    <property type="project" value="TreeGrafter"/>
</dbReference>
<keyword evidence="3 13" id="KW-0812">Transmembrane</keyword>
<dbReference type="GO" id="GO:0033627">
    <property type="term" value="P:cell adhesion mediated by integrin"/>
    <property type="evidence" value="ECO:0007669"/>
    <property type="project" value="TreeGrafter"/>
</dbReference>
<evidence type="ECO:0000256" key="4">
    <source>
        <dbReference type="ARBA" id="ARBA00022729"/>
    </source>
</evidence>
<evidence type="ECO:0000256" key="5">
    <source>
        <dbReference type="ARBA" id="ARBA00022737"/>
    </source>
</evidence>
<dbReference type="SMART" id="SM00191">
    <property type="entry name" value="Int_alpha"/>
    <property type="match status" value="6"/>
</dbReference>
<dbReference type="Pfam" id="PF01839">
    <property type="entry name" value="FG-GAP"/>
    <property type="match status" value="2"/>
</dbReference>
<gene>
    <name evidence="18" type="primary">ITGA7</name>
    <name evidence="18" type="ORF">BLAG_LOCUS3086</name>
</gene>
<dbReference type="InterPro" id="IPR048285">
    <property type="entry name" value="Integrin_alpha_Ig-like_2"/>
</dbReference>
<dbReference type="Pfam" id="PF20806">
    <property type="entry name" value="Integrin_A_Ig_3"/>
    <property type="match status" value="1"/>
</dbReference>
<feature type="transmembrane region" description="Helical" evidence="13">
    <location>
        <begin position="1071"/>
        <end position="1093"/>
    </location>
</feature>
<feature type="repeat" description="FG-GAP" evidence="12">
    <location>
        <begin position="180"/>
        <end position="233"/>
    </location>
</feature>
<dbReference type="GO" id="GO:0009897">
    <property type="term" value="C:external side of plasma membrane"/>
    <property type="evidence" value="ECO:0007669"/>
    <property type="project" value="TreeGrafter"/>
</dbReference>
<dbReference type="AlphaFoldDB" id="A0A8J9YN73"/>
<keyword evidence="5" id="KW-0677">Repeat</keyword>
<evidence type="ECO:0000256" key="3">
    <source>
        <dbReference type="ARBA" id="ARBA00022692"/>
    </source>
</evidence>
<feature type="compositionally biased region" description="Acidic residues" evidence="14">
    <location>
        <begin position="924"/>
        <end position="943"/>
    </location>
</feature>
<keyword evidence="8 13" id="KW-0401">Integrin</keyword>
<sequence>MMAHRSRVPLLLVSLLYLHFPWTLCFNLDTDEPVVKKGPEGSHFGYSVAQHQIMHHGIAVVRENVLIVGAPKSENPYQQWVALPGAVYKCRMTTNERDCRIVQVDTADIAEDRNRTGQFLGATVRSMGPGGKVMACAPKYRDVYTRGEVKVWERGRCYQLNQELVPDIHHTSQGIWNLCDDLPAGHAMYGYCHLGTALEFSHDGQDVMIAAPGAFHWAGMMFVTSMSDLSLDLTVYQSGRANYDEFGLDTGNLLGSSLSSGFFRAGELEYVAGAPRAGDIGAVVFFAKTYFELEVRLVMHGYQVASAFGFAICGLDLNGDGLTDLAVSAPQYTEGNAGGAVYVYINGIEGINGSEPIVLTGTSGSMFGYSMVDAGDVNMDGFHDLVVGAPYEDDGTVYLYLGNQHHGLSTTPSQKILASELLVPGLKSFGFSLSGGLDLDENGFPDVAVGAFESDHVVLLRSRTTLTIETKMSGPTYPVNPKTRTCDLNGKSYTCFQIKFGFRYSTTSPFDNDVDLTYRLDGDSIYQAWGLGPRLFFPGEGKSVFEGSIRVPRQGAKTWADRTITAYLKPDTMAILHPLVVNLTWSLWEPSSNNKLFSIPGYRLSSLDGRPILNLLQRQYNELEIDFVKECGPDSVCISNLKLQAQLLLFGNPPTFSLGSSREIRAEIQVDNEDGEPAYNTELRVHLPERLFYVGMIEHSSGETRVSCRTVEDNSSVVICEIGNPVSKSSIQLFTLRLLTTMLRPWDTHLKIPLTLTTMSSDSNTSDNSVILKAKVVVDVDLSITGISHPRQVLYGGEQRGLSAMEYQAQIGTAVNHTYVIRNHGRGTAPGAVVTIMWPYEIQNTELHPNGKLLLYMTDVKLVGRGRCYPPEDHRNFLNLKPGNRPNLLTAPRQGTIDRKRWRVHVSRTLRKKADAREPRSLEDDFEENDFEEDDFEEDDFEDDDFEDEDYFEEESGEANPDPYSEGQLEGVVTLDCMSGTARCFEFNCTLDTLLVNRSVVITVEARLWNTTFTQEYPLVSHVDILSHAEVELVKNFENIQQSRSFNDKAVVVTKALPETRPFSLAEQVEVWAILLGILLGLLLLLLIALCLWKCGFFRRVSVREQYEAKYYTATKIPRAKIIETNFSPSYYESSIYDASKYETSFQ</sequence>
<evidence type="ECO:0000256" key="14">
    <source>
        <dbReference type="SAM" id="MobiDB-lite"/>
    </source>
</evidence>
<dbReference type="PANTHER" id="PTHR23220">
    <property type="entry name" value="INTEGRIN ALPHA"/>
    <property type="match status" value="1"/>
</dbReference>
<evidence type="ECO:0000259" key="15">
    <source>
        <dbReference type="Pfam" id="PF08441"/>
    </source>
</evidence>
<dbReference type="OrthoDB" id="5317514at2759"/>
<dbReference type="GO" id="GO:0098609">
    <property type="term" value="P:cell-cell adhesion"/>
    <property type="evidence" value="ECO:0007669"/>
    <property type="project" value="TreeGrafter"/>
</dbReference>
<feature type="repeat" description="FG-GAP" evidence="12">
    <location>
        <begin position="294"/>
        <end position="353"/>
    </location>
</feature>
<evidence type="ECO:0000256" key="7">
    <source>
        <dbReference type="ARBA" id="ARBA00022989"/>
    </source>
</evidence>
<dbReference type="PROSITE" id="PS00242">
    <property type="entry name" value="INTEGRIN_ALPHA"/>
    <property type="match status" value="1"/>
</dbReference>
<keyword evidence="6 13" id="KW-0130">Cell adhesion</keyword>
<protein>
    <submittedName>
        <fullName evidence="18">ITGA7 protein</fullName>
    </submittedName>
</protein>
<evidence type="ECO:0000256" key="12">
    <source>
        <dbReference type="PROSITE-ProRule" id="PRU00803"/>
    </source>
</evidence>
<dbReference type="InterPro" id="IPR032695">
    <property type="entry name" value="Integrin_dom_sf"/>
</dbReference>